<evidence type="ECO:0000259" key="5">
    <source>
        <dbReference type="Pfam" id="PF00296"/>
    </source>
</evidence>
<organism evidence="6 7">
    <name type="scientific">Mycobacterium paraterrae</name>
    <dbReference type="NCBI Taxonomy" id="577492"/>
    <lineage>
        <taxon>Bacteria</taxon>
        <taxon>Bacillati</taxon>
        <taxon>Actinomycetota</taxon>
        <taxon>Actinomycetes</taxon>
        <taxon>Mycobacteriales</taxon>
        <taxon>Mycobacteriaceae</taxon>
        <taxon>Mycobacterium</taxon>
    </lineage>
</organism>
<reference evidence="6" key="1">
    <citation type="submission" date="2022-08" db="EMBL/GenBank/DDBJ databases">
        <title>Whole genome sequencing of non-tuberculosis mycobacteria type-strains.</title>
        <authorList>
            <person name="Igarashi Y."/>
            <person name="Osugi A."/>
            <person name="Mitarai S."/>
        </authorList>
    </citation>
    <scope>NUCLEOTIDE SEQUENCE</scope>
    <source>
        <strain evidence="6">DSM 45127</strain>
    </source>
</reference>
<feature type="domain" description="Luciferase-like" evidence="5">
    <location>
        <begin position="12"/>
        <end position="186"/>
    </location>
</feature>
<dbReference type="PANTHER" id="PTHR42847">
    <property type="entry name" value="ALKANESULFONATE MONOOXYGENASE"/>
    <property type="match status" value="1"/>
</dbReference>
<keyword evidence="2" id="KW-0288">FMN</keyword>
<dbReference type="InterPro" id="IPR019923">
    <property type="entry name" value="Lucif-like_OxRdtase_MSMEG_2516"/>
</dbReference>
<dbReference type="PANTHER" id="PTHR42847:SF8">
    <property type="entry name" value="CONSERVED PROTEIN"/>
    <property type="match status" value="1"/>
</dbReference>
<evidence type="ECO:0000256" key="3">
    <source>
        <dbReference type="ARBA" id="ARBA00023002"/>
    </source>
</evidence>
<dbReference type="InterPro" id="IPR011251">
    <property type="entry name" value="Luciferase-like_dom"/>
</dbReference>
<evidence type="ECO:0000256" key="4">
    <source>
        <dbReference type="ARBA" id="ARBA00023033"/>
    </source>
</evidence>
<dbReference type="Pfam" id="PF00296">
    <property type="entry name" value="Bac_luciferase"/>
    <property type="match status" value="1"/>
</dbReference>
<accession>A0ABY3VTI9</accession>
<dbReference type="Gene3D" id="3.20.20.30">
    <property type="entry name" value="Luciferase-like domain"/>
    <property type="match status" value="1"/>
</dbReference>
<dbReference type="EMBL" id="CP092488">
    <property type="protein sequence ID" value="UMB69920.1"/>
    <property type="molecule type" value="Genomic_DNA"/>
</dbReference>
<keyword evidence="4" id="KW-0503">Monooxygenase</keyword>
<dbReference type="RefSeq" id="WP_240261650.1">
    <property type="nucleotide sequence ID" value="NZ_CP092488.2"/>
</dbReference>
<dbReference type="InterPro" id="IPR036661">
    <property type="entry name" value="Luciferase-like_sf"/>
</dbReference>
<keyword evidence="3" id="KW-0560">Oxidoreductase</keyword>
<keyword evidence="7" id="KW-1185">Reference proteome</keyword>
<evidence type="ECO:0000313" key="6">
    <source>
        <dbReference type="EMBL" id="UMB69920.1"/>
    </source>
</evidence>
<dbReference type="NCBIfam" id="TIGR03621">
    <property type="entry name" value="F420_MSMEG_2516"/>
    <property type="match status" value="1"/>
</dbReference>
<proteinExistence type="predicted"/>
<evidence type="ECO:0000313" key="7">
    <source>
        <dbReference type="Proteomes" id="UP001055336"/>
    </source>
</evidence>
<keyword evidence="1" id="KW-0285">Flavoprotein</keyword>
<dbReference type="Proteomes" id="UP001055336">
    <property type="component" value="Chromosome"/>
</dbReference>
<name>A0ABY3VTI9_9MYCO</name>
<evidence type="ECO:0000256" key="2">
    <source>
        <dbReference type="ARBA" id="ARBA00022643"/>
    </source>
</evidence>
<protein>
    <submittedName>
        <fullName evidence="6">TIGR03621 family F420-dependent LLM class oxidoreductase</fullName>
    </submittedName>
</protein>
<dbReference type="SUPFAM" id="SSF51679">
    <property type="entry name" value="Bacterial luciferase-like"/>
    <property type="match status" value="1"/>
</dbReference>
<evidence type="ECO:0000256" key="1">
    <source>
        <dbReference type="ARBA" id="ARBA00022630"/>
    </source>
</evidence>
<gene>
    <name evidence="6" type="ORF">MKK62_00685</name>
</gene>
<sequence length="306" mass="32396">MHSFRFGVHASIAPTMATWRDQARKAEDLGYSTLYVADHLGAQFGPLVATTVAAEATSTLNVGTVVLNNDLRNPVVLAKEIATLGLAAEGRVEVGFGAGWLPSDYAQAGIEFDGAGVRVDRLAESLDVMTALWTTGEATSTGSHYTLQGARCEPRPESPPRVIVGGGSRRVLSVAARHADIVGVNTNLARGLNAGELTGQAGVDHYDRCLGWIRDAAPDRFDSIELQLMAFATKVVGSSRAAARTATMLGLAGDDALDLPIVLIGTVDELCDRLQDYRKRWGFSNIVISGDAMETFAPVVARLAGT</sequence>
<dbReference type="InterPro" id="IPR050172">
    <property type="entry name" value="SsuD_RutA_monooxygenase"/>
</dbReference>